<proteinExistence type="predicted"/>
<gene>
    <name evidence="1" type="ORF">ER70_07490</name>
</gene>
<geneLocation type="plasmid" evidence="1">
    <name>unnamed</name>
</geneLocation>
<dbReference type="AlphaFoldDB" id="A0A1L8ZA88"/>
<name>A0A1L8ZA88_BORBI</name>
<dbReference type="OrthoDB" id="350994at2"/>
<accession>A0A1L8ZA88</accession>
<keyword evidence="1" id="KW-0614">Plasmid</keyword>
<protein>
    <submittedName>
        <fullName evidence="1">Uncharacterized protein</fullName>
    </submittedName>
</protein>
<organism evidence="1">
    <name type="scientific">Borrelia bissettiae</name>
    <name type="common">Borreliella bissettiae</name>
    <dbReference type="NCBI Taxonomy" id="64897"/>
    <lineage>
        <taxon>Bacteria</taxon>
        <taxon>Pseudomonadati</taxon>
        <taxon>Spirochaetota</taxon>
        <taxon>Spirochaetia</taxon>
        <taxon>Spirochaetales</taxon>
        <taxon>Borreliaceae</taxon>
        <taxon>Borreliella</taxon>
    </lineage>
</organism>
<reference evidence="1" key="2">
    <citation type="submission" date="2015-07" db="EMBL/GenBank/DDBJ databases">
        <authorList>
            <person name="Noorani M."/>
        </authorList>
    </citation>
    <scope>NUCLEOTIDE SEQUENCE</scope>
    <source>
        <strain evidence="1">CO275</strain>
        <plasmid evidence="1">unnamed</plasmid>
    </source>
</reference>
<evidence type="ECO:0000313" key="1">
    <source>
        <dbReference type="EMBL" id="OJH14652.1"/>
    </source>
</evidence>
<comment type="caution">
    <text evidence="1">The sequence shown here is derived from an EMBL/GenBank/DDBJ whole genome shotgun (WGS) entry which is preliminary data.</text>
</comment>
<dbReference type="EMBL" id="JNBW01000415">
    <property type="protein sequence ID" value="OJH14652.1"/>
    <property type="molecule type" value="Genomic_DNA"/>
</dbReference>
<sequence length="124" mass="14192">MNAIKNINELLDAVDVKNALLKGFESSFGREKLDIVNEGMAFTSSLLRLVFFLKDKIEKNNEDQAAVEQIDKRLKDTIELSIQAYKAYRNSGGSFCEYRKLIKLRDEVTKKMLNDLQNQVQGSE</sequence>
<reference evidence="1" key="1">
    <citation type="journal article" date="2015" name="Microbiology">
        <title>Similarities in murine infection and immune response to Borrelia bissettii and Borrelia burgdorferi sensu stricto.</title>
        <authorList>
            <person name="Leydet B.F.Jr."/>
            <person name="Liang F.T."/>
        </authorList>
    </citation>
    <scope>NUCLEOTIDE SEQUENCE [LARGE SCALE GENOMIC DNA]</scope>
    <source>
        <strain evidence="1">CO275</strain>
        <plasmid evidence="1">unnamed</plasmid>
    </source>
</reference>